<dbReference type="AlphaFoldDB" id="A0A1C4H5W8"/>
<dbReference type="Proteomes" id="UP000242610">
    <property type="component" value="Unassembled WGS sequence"/>
</dbReference>
<gene>
    <name evidence="1" type="ORF">GA0061077_1076</name>
</gene>
<evidence type="ECO:0000313" key="2">
    <source>
        <dbReference type="Proteomes" id="UP000242610"/>
    </source>
</evidence>
<accession>A0A1C4H5W8</accession>
<protein>
    <submittedName>
        <fullName evidence="1">Uncharacterized protein</fullName>
    </submittedName>
</protein>
<reference evidence="2" key="1">
    <citation type="submission" date="2016-08" db="EMBL/GenBank/DDBJ databases">
        <authorList>
            <person name="Varghese N."/>
            <person name="Submissions Spin"/>
        </authorList>
    </citation>
    <scope>NUCLEOTIDE SEQUENCE [LARGE SCALE GENOMIC DNA]</scope>
    <source>
        <strain evidence="2">R-52791</strain>
    </source>
</reference>
<name>A0A1C4H5W8_9BIFI</name>
<proteinExistence type="predicted"/>
<evidence type="ECO:0000313" key="1">
    <source>
        <dbReference type="EMBL" id="SCC80153.1"/>
    </source>
</evidence>
<sequence length="77" mass="9055">MVVVPNVTPTSSSVSYIETLDVVLVVLKARWHKGRRISDPREAFWMVWAISQKLKFLSSATSLKCGWWWIFRWMKRG</sequence>
<dbReference type="STRING" id="1505727.GA0061077_1076"/>
<organism evidence="1 2">
    <name type="scientific">Bifidobacterium commune</name>
    <dbReference type="NCBI Taxonomy" id="1505727"/>
    <lineage>
        <taxon>Bacteria</taxon>
        <taxon>Bacillati</taxon>
        <taxon>Actinomycetota</taxon>
        <taxon>Actinomycetes</taxon>
        <taxon>Bifidobacteriales</taxon>
        <taxon>Bifidobacteriaceae</taxon>
        <taxon>Bifidobacterium</taxon>
    </lineage>
</organism>
<dbReference type="EMBL" id="FMBL01000002">
    <property type="protein sequence ID" value="SCC80153.1"/>
    <property type="molecule type" value="Genomic_DNA"/>
</dbReference>
<keyword evidence="2" id="KW-1185">Reference proteome</keyword>